<dbReference type="InterPro" id="IPR056443">
    <property type="entry name" value="AEP_C962R"/>
</dbReference>
<keyword evidence="1" id="KW-0547">Nucleotide-binding</keyword>
<evidence type="ECO:0000256" key="1">
    <source>
        <dbReference type="ARBA" id="ARBA00022741"/>
    </source>
</evidence>
<dbReference type="SMART" id="SM00885">
    <property type="entry name" value="D5_N"/>
    <property type="match status" value="1"/>
</dbReference>
<proteinExistence type="predicted"/>
<evidence type="ECO:0000313" key="5">
    <source>
        <dbReference type="EMBL" id="QHT82341.1"/>
    </source>
</evidence>
<dbReference type="InterPro" id="IPR014015">
    <property type="entry name" value="Helicase_SF3_DNA-vir"/>
</dbReference>
<evidence type="ECO:0000256" key="2">
    <source>
        <dbReference type="ARBA" id="ARBA00022801"/>
    </source>
</evidence>
<dbReference type="GO" id="GO:0016817">
    <property type="term" value="F:hydrolase activity, acting on acid anhydrides"/>
    <property type="evidence" value="ECO:0007669"/>
    <property type="project" value="InterPro"/>
</dbReference>
<dbReference type="Pfam" id="PF19263">
    <property type="entry name" value="DUF5906"/>
    <property type="match status" value="1"/>
</dbReference>
<dbReference type="PROSITE" id="PS51206">
    <property type="entry name" value="SF3_HELICASE_1"/>
    <property type="match status" value="1"/>
</dbReference>
<feature type="domain" description="SF3 helicase" evidence="4">
    <location>
        <begin position="627"/>
        <end position="788"/>
    </location>
</feature>
<dbReference type="PANTHER" id="PTHR35372">
    <property type="entry name" value="ATP BINDING PROTEIN-RELATED"/>
    <property type="match status" value="1"/>
</dbReference>
<sequence length="924" mass="106891">MASENTILDKFLKENTTPKGEKTHTHTRLGDVSKNLYPGSYCIKPEVYKQFLELYHKNVFINKNTEYLTERQSIEDGPILVDIDFRYDKKIKDKQHSPEHITDLVVFYMETISKMSKIPENTSIRVIVLEKPNVNVLEDKTKDGIHIIICIKMHKALQVILREKILSGIKDMWDDLPIKNTWEDVFDLGVTKGLCNWQLIGSRKPGHQAYELKYLIKMTYTEKNNDWAYKNESIVNAINAQTIETFSARYTAHPSFLMNPDLESAYNDTIKTLSKLDNNIKNKPTSVHNKMNNDGHIARGVFDYGDIDCEETLDETIARIADGLNTQDYLIKEIHEYTLALPVQYYGDGSYSKWIQVGWALANTDMRLFPTWIKLSCQSAGFDWKGVKKLLNDWYKFEIGVGSLTYRSIIFWCKTDAPEKYQEIRTKTIDYFVEETLKAPSDFDLANVLYNMCKDEFVCVSIKNNIWYECNNKNFRWTDIDSGTTLRGILSGPMHKIYNLKAQANVKTLASYDMNDPRVVTLTKTNNRLAEICGKLKNATAKNNIMREAKELFFDKGFLERLDQNPYLMCFNNCVVDFKNKCHREGRPDDYLTKCTNIDYTKFGENTDKKIIADITEFMCQLFPVKELNEYMWNHLASILIGINLDQRFHIYKGSGRNGKSKLVELMGKSMGTYKATVPITLITSKRNTIGSTSSEVAALVGVRCAVMQEMSAGEKMNEGIMKELTGGDDVVARSLFKDSITFKPQFKLIGLTNVDFDEIANDDGTWRRMRYIPFDAKFLEDPYNDPVFPKSECPYQYLLDKNLSDKFDEWAPIWMSMLVERAYSNQGIVPDCKTVLDNSNKHRDKSDYIAEFEKDKIQKVKGGRIKKTELYETFKEWFKFTQGKLKIPKQTEIVDYMERKYGVLVNKCWHNVSIIYGDGEEET</sequence>
<dbReference type="InterPro" id="IPR027417">
    <property type="entry name" value="P-loop_NTPase"/>
</dbReference>
<dbReference type="InterPro" id="IPR051620">
    <property type="entry name" value="ORF904-like_C"/>
</dbReference>
<dbReference type="GO" id="GO:0005524">
    <property type="term" value="F:ATP binding"/>
    <property type="evidence" value="ECO:0007669"/>
    <property type="project" value="UniProtKB-KW"/>
</dbReference>
<dbReference type="InterPro" id="IPR014819">
    <property type="entry name" value="PriCT_2"/>
</dbReference>
<reference evidence="5" key="1">
    <citation type="journal article" date="2020" name="Nature">
        <title>Giant virus diversity and host interactions through global metagenomics.</title>
        <authorList>
            <person name="Schulz F."/>
            <person name="Roux S."/>
            <person name="Paez-Espino D."/>
            <person name="Jungbluth S."/>
            <person name="Walsh D.A."/>
            <person name="Denef V.J."/>
            <person name="McMahon K.D."/>
            <person name="Konstantinidis K.T."/>
            <person name="Eloe-Fadrosh E.A."/>
            <person name="Kyrpides N.C."/>
            <person name="Woyke T."/>
        </authorList>
    </citation>
    <scope>NUCLEOTIDE SEQUENCE</scope>
    <source>
        <strain evidence="5">GVMAG-M-3300023184-161</strain>
    </source>
</reference>
<keyword evidence="2" id="KW-0378">Hydrolase</keyword>
<dbReference type="PANTHER" id="PTHR35372:SF2">
    <property type="entry name" value="SF3 HELICASE DOMAIN-CONTAINING PROTEIN"/>
    <property type="match status" value="1"/>
</dbReference>
<evidence type="ECO:0000256" key="3">
    <source>
        <dbReference type="ARBA" id="ARBA00022840"/>
    </source>
</evidence>
<dbReference type="InterPro" id="IPR014818">
    <property type="entry name" value="Phage/plasmid_primase_P4_C"/>
</dbReference>
<dbReference type="Pfam" id="PF08707">
    <property type="entry name" value="PriCT_2"/>
    <property type="match status" value="1"/>
</dbReference>
<dbReference type="Pfam" id="PF08706">
    <property type="entry name" value="D5_N"/>
    <property type="match status" value="1"/>
</dbReference>
<organism evidence="5">
    <name type="scientific">viral metagenome</name>
    <dbReference type="NCBI Taxonomy" id="1070528"/>
    <lineage>
        <taxon>unclassified sequences</taxon>
        <taxon>metagenomes</taxon>
        <taxon>organismal metagenomes</taxon>
    </lineage>
</organism>
<evidence type="ECO:0000259" key="4">
    <source>
        <dbReference type="PROSITE" id="PS51206"/>
    </source>
</evidence>
<dbReference type="AlphaFoldDB" id="A0A6C0HNU2"/>
<accession>A0A6C0HNU2</accession>
<protein>
    <recommendedName>
        <fullName evidence="4">SF3 helicase domain-containing protein</fullName>
    </recommendedName>
</protein>
<dbReference type="Gene3D" id="3.40.50.300">
    <property type="entry name" value="P-loop containing nucleotide triphosphate hydrolases"/>
    <property type="match status" value="1"/>
</dbReference>
<dbReference type="SUPFAM" id="SSF52540">
    <property type="entry name" value="P-loop containing nucleoside triphosphate hydrolases"/>
    <property type="match status" value="1"/>
</dbReference>
<keyword evidence="3" id="KW-0067">ATP-binding</keyword>
<dbReference type="NCBIfam" id="TIGR01613">
    <property type="entry name" value="primase_Cterm"/>
    <property type="match status" value="1"/>
</dbReference>
<dbReference type="InterPro" id="IPR045455">
    <property type="entry name" value="NrS-1_pol-like_helicase"/>
</dbReference>
<dbReference type="Pfam" id="PF23162">
    <property type="entry name" value="AEP_C962R"/>
    <property type="match status" value="1"/>
</dbReference>
<name>A0A6C0HNU2_9ZZZZ</name>
<dbReference type="EMBL" id="MN739998">
    <property type="protein sequence ID" value="QHT82341.1"/>
    <property type="molecule type" value="Genomic_DNA"/>
</dbReference>
<dbReference type="InterPro" id="IPR006500">
    <property type="entry name" value="Helicase_put_C_phage/plasmid"/>
</dbReference>